<dbReference type="CDD" id="cd00657">
    <property type="entry name" value="Ferritin_like"/>
    <property type="match status" value="1"/>
</dbReference>
<feature type="non-terminal residue" evidence="1">
    <location>
        <position position="205"/>
    </location>
</feature>
<dbReference type="PANTHER" id="PTHR42782:SF4">
    <property type="entry name" value="DUF455 DOMAIN-CONTAINING PROTEIN"/>
    <property type="match status" value="1"/>
</dbReference>
<dbReference type="InterPro" id="IPR007402">
    <property type="entry name" value="DUF455"/>
</dbReference>
<reference evidence="1" key="2">
    <citation type="journal article" date="2014" name="ISME J.">
        <title>Microbial stratification in low pH oxic and suboxic macroscopic growths along an acid mine drainage.</title>
        <authorList>
            <person name="Mendez-Garcia C."/>
            <person name="Mesa V."/>
            <person name="Sprenger R.R."/>
            <person name="Richter M."/>
            <person name="Diez M.S."/>
            <person name="Solano J."/>
            <person name="Bargiela R."/>
            <person name="Golyshina O.V."/>
            <person name="Manteca A."/>
            <person name="Ramos J.L."/>
            <person name="Gallego J.R."/>
            <person name="Llorente I."/>
            <person name="Martins Dos Santos V.A."/>
            <person name="Jensen O.N."/>
            <person name="Pelaez A.I."/>
            <person name="Sanchez J."/>
            <person name="Ferrer M."/>
        </authorList>
    </citation>
    <scope>NUCLEOTIDE SEQUENCE</scope>
</reference>
<accession>T1AUP1</accession>
<dbReference type="SUPFAM" id="SSF47240">
    <property type="entry name" value="Ferritin-like"/>
    <property type="match status" value="1"/>
</dbReference>
<dbReference type="Pfam" id="PF04305">
    <property type="entry name" value="DUF455"/>
    <property type="match status" value="1"/>
</dbReference>
<dbReference type="PANTHER" id="PTHR42782">
    <property type="entry name" value="SI:CH73-314G15.3"/>
    <property type="match status" value="1"/>
</dbReference>
<reference evidence="1" key="1">
    <citation type="submission" date="2013-08" db="EMBL/GenBank/DDBJ databases">
        <authorList>
            <person name="Mendez C."/>
            <person name="Richter M."/>
            <person name="Ferrer M."/>
            <person name="Sanchez J."/>
        </authorList>
    </citation>
    <scope>NUCLEOTIDE SEQUENCE</scope>
</reference>
<name>T1AUP1_9ZZZZ</name>
<evidence type="ECO:0000313" key="1">
    <source>
        <dbReference type="EMBL" id="EQD45770.1"/>
    </source>
</evidence>
<comment type="caution">
    <text evidence="1">The sequence shown here is derived from an EMBL/GenBank/DDBJ whole genome shotgun (WGS) entry which is preliminary data.</text>
</comment>
<proteinExistence type="predicted"/>
<dbReference type="EMBL" id="AUZZ01006612">
    <property type="protein sequence ID" value="EQD45770.1"/>
    <property type="molecule type" value="Genomic_DNA"/>
</dbReference>
<organism evidence="1">
    <name type="scientific">mine drainage metagenome</name>
    <dbReference type="NCBI Taxonomy" id="410659"/>
    <lineage>
        <taxon>unclassified sequences</taxon>
        <taxon>metagenomes</taxon>
        <taxon>ecological metagenomes</taxon>
    </lineage>
</organism>
<gene>
    <name evidence="1" type="ORF">B2A_09154</name>
</gene>
<dbReference type="AlphaFoldDB" id="T1AUP1"/>
<sequence>MDCPDPQRKAQLTRDAAAAFARGELDLHDDAARAEPGDIPGRPPRPELVNPRALSRRGLGTAAGRAALVHAVAHIEFNAINLAWDAVARFRDMPADFYRDWCACAADEARHFTLLSTRLGELGMAYGDLPAHDGLWGMAQRTRHSVLARMALVPRVLEARGLDVTPGMIARLRAVRDHATADILEVILREEVAHVAAGTRWFRWC</sequence>
<protein>
    <submittedName>
        <fullName evidence="1">Protein containing DUF455</fullName>
    </submittedName>
</protein>
<dbReference type="InterPro" id="IPR009078">
    <property type="entry name" value="Ferritin-like_SF"/>
</dbReference>